<sequence length="53" mass="6620">MFQSRKERQNEMDIVTIEELVPENHILRKMDHYIDFSFILCRKMELPHEKRED</sequence>
<evidence type="ECO:0000313" key="1">
    <source>
        <dbReference type="EMBL" id="GGF24790.1"/>
    </source>
</evidence>
<dbReference type="Proteomes" id="UP000660110">
    <property type="component" value="Unassembled WGS sequence"/>
</dbReference>
<reference evidence="1" key="1">
    <citation type="journal article" date="2014" name="Int. J. Syst. Evol. Microbiol.">
        <title>Complete genome sequence of Corynebacterium casei LMG S-19264T (=DSM 44701T), isolated from a smear-ripened cheese.</title>
        <authorList>
            <consortium name="US DOE Joint Genome Institute (JGI-PGF)"/>
            <person name="Walter F."/>
            <person name="Albersmeier A."/>
            <person name="Kalinowski J."/>
            <person name="Ruckert C."/>
        </authorList>
    </citation>
    <scope>NUCLEOTIDE SEQUENCE</scope>
    <source>
        <strain evidence="1">CGMCC 1.12153</strain>
    </source>
</reference>
<organism evidence="1 2">
    <name type="scientific">Halobacillus andaensis</name>
    <dbReference type="NCBI Taxonomy" id="1176239"/>
    <lineage>
        <taxon>Bacteria</taxon>
        <taxon>Bacillati</taxon>
        <taxon>Bacillota</taxon>
        <taxon>Bacilli</taxon>
        <taxon>Bacillales</taxon>
        <taxon>Bacillaceae</taxon>
        <taxon>Halobacillus</taxon>
    </lineage>
</organism>
<evidence type="ECO:0000313" key="2">
    <source>
        <dbReference type="Proteomes" id="UP000660110"/>
    </source>
</evidence>
<comment type="caution">
    <text evidence="1">The sequence shown here is derived from an EMBL/GenBank/DDBJ whole genome shotgun (WGS) entry which is preliminary data.</text>
</comment>
<dbReference type="AlphaFoldDB" id="A0A917B5B8"/>
<name>A0A917B5B8_HALAA</name>
<dbReference type="EMBL" id="BMEL01000003">
    <property type="protein sequence ID" value="GGF24790.1"/>
    <property type="molecule type" value="Genomic_DNA"/>
</dbReference>
<protein>
    <recommendedName>
        <fullName evidence="3">Transposase</fullName>
    </recommendedName>
</protein>
<keyword evidence="2" id="KW-1185">Reference proteome</keyword>
<evidence type="ECO:0008006" key="3">
    <source>
        <dbReference type="Google" id="ProtNLM"/>
    </source>
</evidence>
<proteinExistence type="predicted"/>
<dbReference type="RefSeq" id="WP_188377818.1">
    <property type="nucleotide sequence ID" value="NZ_JAGGKY010000004.1"/>
</dbReference>
<reference evidence="1" key="2">
    <citation type="submission" date="2020-09" db="EMBL/GenBank/DDBJ databases">
        <authorList>
            <person name="Sun Q."/>
            <person name="Zhou Y."/>
        </authorList>
    </citation>
    <scope>NUCLEOTIDE SEQUENCE</scope>
    <source>
        <strain evidence="1">CGMCC 1.12153</strain>
    </source>
</reference>
<accession>A0A917B5B8</accession>
<gene>
    <name evidence="1" type="ORF">GCM10010954_24630</name>
</gene>